<sequence length="129" mass="14484">MDSASTYCYTLSRDFLPKGIDILLPRLSCTERCRSSLVLNDSCQVSAGLRSSTVKSICMGLDLEVDLDIPPAPYSELARRTSVRNRGLTTIKKFFKNFARRAACTQRKRETFKKSSRRGSDDTICSPMC</sequence>
<dbReference type="EMBL" id="KQ257450">
    <property type="protein sequence ID" value="KND04723.1"/>
    <property type="molecule type" value="Genomic_DNA"/>
</dbReference>
<keyword evidence="2" id="KW-1185">Reference proteome</keyword>
<dbReference type="VEuPathDB" id="FungiDB:SPPG_08848"/>
<evidence type="ECO:0000313" key="1">
    <source>
        <dbReference type="EMBL" id="KND04723.1"/>
    </source>
</evidence>
<name>A0A0L0HUD9_SPIPD</name>
<dbReference type="AlphaFoldDB" id="A0A0L0HUD9"/>
<dbReference type="OrthoDB" id="10293863at2759"/>
<proteinExistence type="predicted"/>
<dbReference type="RefSeq" id="XP_016612762.1">
    <property type="nucleotide sequence ID" value="XM_016756988.1"/>
</dbReference>
<protein>
    <submittedName>
        <fullName evidence="1">Uncharacterized protein</fullName>
    </submittedName>
</protein>
<dbReference type="Proteomes" id="UP000053201">
    <property type="component" value="Unassembled WGS sequence"/>
</dbReference>
<evidence type="ECO:0000313" key="2">
    <source>
        <dbReference type="Proteomes" id="UP000053201"/>
    </source>
</evidence>
<reference evidence="1 2" key="1">
    <citation type="submission" date="2009-08" db="EMBL/GenBank/DDBJ databases">
        <title>The Genome Sequence of Spizellomyces punctatus strain DAOM BR117.</title>
        <authorList>
            <consortium name="The Broad Institute Genome Sequencing Platform"/>
            <person name="Russ C."/>
            <person name="Cuomo C."/>
            <person name="Shea T."/>
            <person name="Young S.K."/>
            <person name="Zeng Q."/>
            <person name="Koehrsen M."/>
            <person name="Haas B."/>
            <person name="Borodovsky M."/>
            <person name="Guigo R."/>
            <person name="Alvarado L."/>
            <person name="Berlin A."/>
            <person name="Bochicchio J."/>
            <person name="Borenstein D."/>
            <person name="Chapman S."/>
            <person name="Chen Z."/>
            <person name="Engels R."/>
            <person name="Freedman E."/>
            <person name="Gellesch M."/>
            <person name="Goldberg J."/>
            <person name="Griggs A."/>
            <person name="Gujja S."/>
            <person name="Heiman D."/>
            <person name="Hepburn T."/>
            <person name="Howarth C."/>
            <person name="Jen D."/>
            <person name="Larson L."/>
            <person name="Lewis B."/>
            <person name="Mehta T."/>
            <person name="Park D."/>
            <person name="Pearson M."/>
            <person name="Roberts A."/>
            <person name="Saif S."/>
            <person name="Shenoy N."/>
            <person name="Sisk P."/>
            <person name="Stolte C."/>
            <person name="Sykes S."/>
            <person name="Thomson T."/>
            <person name="Walk T."/>
            <person name="White J."/>
            <person name="Yandava C."/>
            <person name="Burger G."/>
            <person name="Gray M.W."/>
            <person name="Holland P.W.H."/>
            <person name="King N."/>
            <person name="Lang F.B.F."/>
            <person name="Roger A.J."/>
            <person name="Ruiz-Trillo I."/>
            <person name="Lander E."/>
            <person name="Nusbaum C."/>
        </authorList>
    </citation>
    <scope>NUCLEOTIDE SEQUENCE [LARGE SCALE GENOMIC DNA]</scope>
    <source>
        <strain evidence="1 2">DAOM BR117</strain>
    </source>
</reference>
<accession>A0A0L0HUD9</accession>
<dbReference type="InParanoid" id="A0A0L0HUD9"/>
<dbReference type="GeneID" id="27691973"/>
<organism evidence="1 2">
    <name type="scientific">Spizellomyces punctatus (strain DAOM BR117)</name>
    <dbReference type="NCBI Taxonomy" id="645134"/>
    <lineage>
        <taxon>Eukaryota</taxon>
        <taxon>Fungi</taxon>
        <taxon>Fungi incertae sedis</taxon>
        <taxon>Chytridiomycota</taxon>
        <taxon>Chytridiomycota incertae sedis</taxon>
        <taxon>Chytridiomycetes</taxon>
        <taxon>Spizellomycetales</taxon>
        <taxon>Spizellomycetaceae</taxon>
        <taxon>Spizellomyces</taxon>
    </lineage>
</organism>
<gene>
    <name evidence="1" type="ORF">SPPG_08848</name>
</gene>